<organism evidence="2 3">
    <name type="scientific">Candolleomyces aberdarensis</name>
    <dbReference type="NCBI Taxonomy" id="2316362"/>
    <lineage>
        <taxon>Eukaryota</taxon>
        <taxon>Fungi</taxon>
        <taxon>Dikarya</taxon>
        <taxon>Basidiomycota</taxon>
        <taxon>Agaricomycotina</taxon>
        <taxon>Agaricomycetes</taxon>
        <taxon>Agaricomycetidae</taxon>
        <taxon>Agaricales</taxon>
        <taxon>Agaricineae</taxon>
        <taxon>Psathyrellaceae</taxon>
        <taxon>Candolleomyces</taxon>
    </lineage>
</organism>
<protein>
    <submittedName>
        <fullName evidence="2">Uncharacterized protein</fullName>
    </submittedName>
</protein>
<feature type="coiled-coil region" evidence="1">
    <location>
        <begin position="30"/>
        <end position="57"/>
    </location>
</feature>
<sequence length="534" mass="60461">MSPCSSILENLITNNCPPGPLETGPLQAEVGRLKSKILALQSKLQEYEDLLRKHQAVLSVVRRIPPEVLGIVFSFALPDCSTREDWQELTNLSLVCKDWYQAAKLAHRFTSHLQVEETEVNYESVMSWSRRATVGRILQITTTGWSCPGDHCGWDDEAKSACSFTRPALLLLLAEGPALDHLILKYVRRRCFQHLLRLLAAIDASTSFRPWDKLKTLTLHFLPEGHDDTIIPSMIPGFIDVPPCVTSLNLQLPVPELAKFRAHSPPLFVQPSAFERLTSFSFKWQSYDHDGKILLAALAHCTNLETLAIHFKSNPWSCTDSSTIEIVKLPKLRKLKVTKPYDDSLEFLNFINAPALECLDVHLRYAVKPDSLSSFITEQVARSQNALYVSLRVSRAGGNEEWDIPQFLQHVPHVKHLILDSCISAPKDSKTYKANFFQLLSDYDNTLTHLQVLEARNLPPEIPLYSIYQYIESRRQERADDGLRSLIVKYSPMLLPDSCEVRTAELAADIRAEGLSVDITYPKIVQTDLLDMFK</sequence>
<name>A0A4Q2CZV2_9AGAR</name>
<evidence type="ECO:0000313" key="3">
    <source>
        <dbReference type="Proteomes" id="UP000290288"/>
    </source>
</evidence>
<gene>
    <name evidence="2" type="ORF">EST38_g14361</name>
</gene>
<proteinExistence type="predicted"/>
<dbReference type="OrthoDB" id="2904092at2759"/>
<accession>A0A4Q2CZV2</accession>
<evidence type="ECO:0000256" key="1">
    <source>
        <dbReference type="SAM" id="Coils"/>
    </source>
</evidence>
<dbReference type="AlphaFoldDB" id="A0A4Q2CZV2"/>
<dbReference type="InterPro" id="IPR032675">
    <property type="entry name" value="LRR_dom_sf"/>
</dbReference>
<dbReference type="Gene3D" id="3.80.10.10">
    <property type="entry name" value="Ribonuclease Inhibitor"/>
    <property type="match status" value="1"/>
</dbReference>
<evidence type="ECO:0000313" key="2">
    <source>
        <dbReference type="EMBL" id="RXW11494.1"/>
    </source>
</evidence>
<reference evidence="2 3" key="1">
    <citation type="submission" date="2019-01" db="EMBL/GenBank/DDBJ databases">
        <title>Draft genome sequence of Psathyrella aberdarensis IHI B618.</title>
        <authorList>
            <person name="Buettner E."/>
            <person name="Kellner H."/>
        </authorList>
    </citation>
    <scope>NUCLEOTIDE SEQUENCE [LARGE SCALE GENOMIC DNA]</scope>
    <source>
        <strain evidence="2 3">IHI B618</strain>
    </source>
</reference>
<dbReference type="SUPFAM" id="SSF52047">
    <property type="entry name" value="RNI-like"/>
    <property type="match status" value="1"/>
</dbReference>
<dbReference type="Proteomes" id="UP000290288">
    <property type="component" value="Unassembled WGS sequence"/>
</dbReference>
<dbReference type="EMBL" id="SDEE01001851">
    <property type="protein sequence ID" value="RXW11494.1"/>
    <property type="molecule type" value="Genomic_DNA"/>
</dbReference>
<keyword evidence="3" id="KW-1185">Reference proteome</keyword>
<comment type="caution">
    <text evidence="2">The sequence shown here is derived from an EMBL/GenBank/DDBJ whole genome shotgun (WGS) entry which is preliminary data.</text>
</comment>
<keyword evidence="1" id="KW-0175">Coiled coil</keyword>